<sequence>MSFFSNYLNIALIAIAVVSGVMLAWPTIMRRGHGVSAADATQMINRRNAVVVDLRSTDEFSKGHLPQARSVPFETLSEKAAQVSKNKSAPVLLVCQTGQRARKAEQVLTEAGYAEVYTLQGGIEAWQTAGMPVVK</sequence>
<dbReference type="AlphaFoldDB" id="A0A494YAL9"/>
<dbReference type="SMART" id="SM00450">
    <property type="entry name" value="RHOD"/>
    <property type="match status" value="1"/>
</dbReference>
<keyword evidence="1" id="KW-1133">Transmembrane helix</keyword>
<dbReference type="SUPFAM" id="SSF52821">
    <property type="entry name" value="Rhodanese/Cell cycle control phosphatase"/>
    <property type="match status" value="1"/>
</dbReference>
<evidence type="ECO:0000259" key="2">
    <source>
        <dbReference type="PROSITE" id="PS50206"/>
    </source>
</evidence>
<accession>A0A494YAL9</accession>
<evidence type="ECO:0000313" key="4">
    <source>
        <dbReference type="Proteomes" id="UP000270342"/>
    </source>
</evidence>
<dbReference type="PANTHER" id="PTHR43031">
    <property type="entry name" value="FAD-DEPENDENT OXIDOREDUCTASE"/>
    <property type="match status" value="1"/>
</dbReference>
<proteinExistence type="predicted"/>
<comment type="caution">
    <text evidence="3">The sequence shown here is derived from an EMBL/GenBank/DDBJ whole genome shotgun (WGS) entry which is preliminary data.</text>
</comment>
<organism evidence="3 4">
    <name type="scientific">Pararobbsia silviterrae</name>
    <dbReference type="NCBI Taxonomy" id="1792498"/>
    <lineage>
        <taxon>Bacteria</taxon>
        <taxon>Pseudomonadati</taxon>
        <taxon>Pseudomonadota</taxon>
        <taxon>Betaproteobacteria</taxon>
        <taxon>Burkholderiales</taxon>
        <taxon>Burkholderiaceae</taxon>
        <taxon>Pararobbsia</taxon>
    </lineage>
</organism>
<dbReference type="InterPro" id="IPR036873">
    <property type="entry name" value="Rhodanese-like_dom_sf"/>
</dbReference>
<dbReference type="CDD" id="cd00158">
    <property type="entry name" value="RHOD"/>
    <property type="match status" value="1"/>
</dbReference>
<dbReference type="OrthoDB" id="1445766at2"/>
<dbReference type="PROSITE" id="PS50206">
    <property type="entry name" value="RHODANESE_3"/>
    <property type="match status" value="1"/>
</dbReference>
<keyword evidence="4" id="KW-1185">Reference proteome</keyword>
<protein>
    <submittedName>
        <fullName evidence="3">Rhodanese-like domain-containing protein</fullName>
    </submittedName>
</protein>
<dbReference type="Proteomes" id="UP000270342">
    <property type="component" value="Unassembled WGS sequence"/>
</dbReference>
<feature type="transmembrane region" description="Helical" evidence="1">
    <location>
        <begin position="6"/>
        <end position="25"/>
    </location>
</feature>
<dbReference type="EMBL" id="RBZU01000001">
    <property type="protein sequence ID" value="RKP58790.1"/>
    <property type="molecule type" value="Genomic_DNA"/>
</dbReference>
<dbReference type="InterPro" id="IPR050229">
    <property type="entry name" value="GlpE_sulfurtransferase"/>
</dbReference>
<dbReference type="RefSeq" id="WP_121082933.1">
    <property type="nucleotide sequence ID" value="NZ_RBZU01000001.1"/>
</dbReference>
<dbReference type="Gene3D" id="3.40.250.10">
    <property type="entry name" value="Rhodanese-like domain"/>
    <property type="match status" value="1"/>
</dbReference>
<evidence type="ECO:0000313" key="3">
    <source>
        <dbReference type="EMBL" id="RKP58790.1"/>
    </source>
</evidence>
<dbReference type="InterPro" id="IPR001763">
    <property type="entry name" value="Rhodanese-like_dom"/>
</dbReference>
<evidence type="ECO:0000256" key="1">
    <source>
        <dbReference type="SAM" id="Phobius"/>
    </source>
</evidence>
<dbReference type="Pfam" id="PF00581">
    <property type="entry name" value="Rhodanese"/>
    <property type="match status" value="1"/>
</dbReference>
<feature type="domain" description="Rhodanese" evidence="2">
    <location>
        <begin position="45"/>
        <end position="135"/>
    </location>
</feature>
<keyword evidence="1" id="KW-0812">Transmembrane</keyword>
<keyword evidence="1" id="KW-0472">Membrane</keyword>
<dbReference type="PANTHER" id="PTHR43031:SF18">
    <property type="entry name" value="RHODANESE-RELATED SULFURTRANSFERASES"/>
    <property type="match status" value="1"/>
</dbReference>
<name>A0A494YAL9_9BURK</name>
<reference evidence="3 4" key="1">
    <citation type="submission" date="2018-10" db="EMBL/GenBank/DDBJ databases">
        <title>Robbsia sp. DHC34, isolated from soil.</title>
        <authorList>
            <person name="Gao Z.-H."/>
            <person name="Qiu L.-H."/>
        </authorList>
    </citation>
    <scope>NUCLEOTIDE SEQUENCE [LARGE SCALE GENOMIC DNA]</scope>
    <source>
        <strain evidence="3 4">DHC34</strain>
    </source>
</reference>
<gene>
    <name evidence="3" type="ORF">D7S86_02335</name>
</gene>